<feature type="compositionally biased region" description="Basic residues" evidence="1">
    <location>
        <begin position="51"/>
        <end position="78"/>
    </location>
</feature>
<evidence type="ECO:0000313" key="2">
    <source>
        <dbReference type="EMBL" id="GFS32449.1"/>
    </source>
</evidence>
<organism evidence="2 3">
    <name type="scientific">Trichonephila inaurata madagascariensis</name>
    <dbReference type="NCBI Taxonomy" id="2747483"/>
    <lineage>
        <taxon>Eukaryota</taxon>
        <taxon>Metazoa</taxon>
        <taxon>Ecdysozoa</taxon>
        <taxon>Arthropoda</taxon>
        <taxon>Chelicerata</taxon>
        <taxon>Arachnida</taxon>
        <taxon>Araneae</taxon>
        <taxon>Araneomorphae</taxon>
        <taxon>Entelegynae</taxon>
        <taxon>Araneoidea</taxon>
        <taxon>Nephilidae</taxon>
        <taxon>Trichonephila</taxon>
        <taxon>Trichonephila inaurata</taxon>
    </lineage>
</organism>
<feature type="compositionally biased region" description="Basic and acidic residues" evidence="1">
    <location>
        <begin position="79"/>
        <end position="91"/>
    </location>
</feature>
<sequence>MLKMRCIFICYTQTQRKKSKGEFHELLENLFLKARTTNSHFPNKSEIGGQTRKRFKSRRRTQQGWLHLRKRKIKKKKRPEGESCDHRQPTE</sequence>
<evidence type="ECO:0000256" key="1">
    <source>
        <dbReference type="SAM" id="MobiDB-lite"/>
    </source>
</evidence>
<dbReference type="EMBL" id="BMAV01024356">
    <property type="protein sequence ID" value="GFS32449.1"/>
    <property type="molecule type" value="Genomic_DNA"/>
</dbReference>
<accession>A0A8X6K937</accession>
<dbReference type="AlphaFoldDB" id="A0A8X6K937"/>
<protein>
    <submittedName>
        <fullName evidence="2">Uncharacterized protein</fullName>
    </submittedName>
</protein>
<name>A0A8X6K937_9ARAC</name>
<comment type="caution">
    <text evidence="2">The sequence shown here is derived from an EMBL/GenBank/DDBJ whole genome shotgun (WGS) entry which is preliminary data.</text>
</comment>
<gene>
    <name evidence="2" type="ORF">TNIN_58321</name>
</gene>
<evidence type="ECO:0000313" key="3">
    <source>
        <dbReference type="Proteomes" id="UP000886998"/>
    </source>
</evidence>
<feature type="region of interest" description="Disordered" evidence="1">
    <location>
        <begin position="39"/>
        <end position="91"/>
    </location>
</feature>
<keyword evidence="3" id="KW-1185">Reference proteome</keyword>
<proteinExistence type="predicted"/>
<reference evidence="2" key="1">
    <citation type="submission" date="2020-08" db="EMBL/GenBank/DDBJ databases">
        <title>Multicomponent nature underlies the extraordinary mechanical properties of spider dragline silk.</title>
        <authorList>
            <person name="Kono N."/>
            <person name="Nakamura H."/>
            <person name="Mori M."/>
            <person name="Yoshida Y."/>
            <person name="Ohtoshi R."/>
            <person name="Malay A.D."/>
            <person name="Moran D.A.P."/>
            <person name="Tomita M."/>
            <person name="Numata K."/>
            <person name="Arakawa K."/>
        </authorList>
    </citation>
    <scope>NUCLEOTIDE SEQUENCE</scope>
</reference>
<dbReference type="Proteomes" id="UP000886998">
    <property type="component" value="Unassembled WGS sequence"/>
</dbReference>